<keyword evidence="3" id="KW-0223">Dioxygenase</keyword>
<dbReference type="GO" id="GO:0019380">
    <property type="term" value="P:3-phenylpropionate catabolic process"/>
    <property type="evidence" value="ECO:0007669"/>
    <property type="project" value="TreeGrafter"/>
</dbReference>
<gene>
    <name evidence="3" type="ORF">G6M86_26730</name>
</gene>
<evidence type="ECO:0000256" key="2">
    <source>
        <dbReference type="ARBA" id="ARBA00023002"/>
    </source>
</evidence>
<dbReference type="PANTHER" id="PTHR41534:SF1">
    <property type="entry name" value="BLR3401 PROTEIN"/>
    <property type="match status" value="1"/>
</dbReference>
<comment type="similarity">
    <text evidence="1">Belongs to the bacterial ring-hydroxylating dioxygenase beta subunit family.</text>
</comment>
<accession>A0AAJ4TD95</accession>
<dbReference type="EMBL" id="CP049219">
    <property type="protein sequence ID" value="QTG16904.1"/>
    <property type="molecule type" value="Genomic_DNA"/>
</dbReference>
<evidence type="ECO:0000313" key="3">
    <source>
        <dbReference type="EMBL" id="QTG16904.1"/>
    </source>
</evidence>
<dbReference type="AlphaFoldDB" id="A0AAJ4TD95"/>
<dbReference type="CDD" id="cd00667">
    <property type="entry name" value="ring_hydroxylating_dioxygenases_beta"/>
    <property type="match status" value="1"/>
</dbReference>
<dbReference type="SUPFAM" id="SSF54427">
    <property type="entry name" value="NTF2-like"/>
    <property type="match status" value="1"/>
</dbReference>
<reference evidence="3" key="1">
    <citation type="submission" date="2020-02" db="EMBL/GenBank/DDBJ databases">
        <title>Unexpected conservation and global transmission of agrobacterial virulence plasmids.</title>
        <authorList>
            <person name="Weisberg A.J."/>
            <person name="Davis E.W. II"/>
            <person name="Tabima J.R."/>
            <person name="Belcher M.S."/>
            <person name="Miller M."/>
            <person name="Kuo C.-H."/>
            <person name="Loper J.E."/>
            <person name="Grunwald N.J."/>
            <person name="Putnam M.L."/>
            <person name="Chang J.H."/>
        </authorList>
    </citation>
    <scope>NUCLEOTIDE SEQUENCE</scope>
    <source>
        <strain evidence="3">Q15/94</strain>
        <plasmid evidence="3">pQ15_94_2</plasmid>
    </source>
</reference>
<sequence>MNVIEKQRPQPAAQFRSTPELQHEIEQYLYREAALLDHRDWQGWEELFADGGTYWVPLAHDQPDPLNHASLFYEDAMMREVRRRRLEHVRAWSQSPVTRTARIVGNVTLVSGSLEDGEITVASTFQLTEWRARRDQRQLAGHYQHFLTLVGNDWRIKQKRVDLINCDGVHYALEVFI</sequence>
<evidence type="ECO:0000256" key="1">
    <source>
        <dbReference type="ARBA" id="ARBA00009570"/>
    </source>
</evidence>
<evidence type="ECO:0000313" key="4">
    <source>
        <dbReference type="Proteomes" id="UP000663946"/>
    </source>
</evidence>
<dbReference type="PANTHER" id="PTHR41534">
    <property type="entry name" value="BLR3401 PROTEIN"/>
    <property type="match status" value="1"/>
</dbReference>
<dbReference type="Proteomes" id="UP000663946">
    <property type="component" value="Plasmid pQ15_94_2"/>
</dbReference>
<dbReference type="InterPro" id="IPR032710">
    <property type="entry name" value="NTF2-like_dom_sf"/>
</dbReference>
<name>A0AAJ4TD95_AGRTU</name>
<dbReference type="GO" id="GO:0051213">
    <property type="term" value="F:dioxygenase activity"/>
    <property type="evidence" value="ECO:0007669"/>
    <property type="project" value="UniProtKB-KW"/>
</dbReference>
<dbReference type="Pfam" id="PF00866">
    <property type="entry name" value="Ring_hydroxyl_B"/>
    <property type="match status" value="1"/>
</dbReference>
<geneLocation type="plasmid" evidence="3 4">
    <name>pQ15_94_2</name>
</geneLocation>
<dbReference type="InterPro" id="IPR000391">
    <property type="entry name" value="Rng_hydr_dOase-bsu"/>
</dbReference>
<organism evidence="3 4">
    <name type="scientific">Agrobacterium tumefaciens</name>
    <dbReference type="NCBI Taxonomy" id="358"/>
    <lineage>
        <taxon>Bacteria</taxon>
        <taxon>Pseudomonadati</taxon>
        <taxon>Pseudomonadota</taxon>
        <taxon>Alphaproteobacteria</taxon>
        <taxon>Hyphomicrobiales</taxon>
        <taxon>Rhizobiaceae</taxon>
        <taxon>Rhizobium/Agrobacterium group</taxon>
        <taxon>Agrobacterium</taxon>
        <taxon>Agrobacterium tumefaciens complex</taxon>
    </lineage>
</organism>
<proteinExistence type="inferred from homology"/>
<keyword evidence="2" id="KW-0560">Oxidoreductase</keyword>
<dbReference type="Gene3D" id="3.10.450.50">
    <property type="match status" value="1"/>
</dbReference>
<protein>
    <submittedName>
        <fullName evidence="3">Aromatic-ring-hydroxylating dioxygenase subunit beta</fullName>
    </submittedName>
</protein>
<keyword evidence="3" id="KW-0614">Plasmid</keyword>
<dbReference type="RefSeq" id="WP_333722696.1">
    <property type="nucleotide sequence ID" value="NZ_CP049219.1"/>
</dbReference>